<keyword evidence="3" id="KW-0346">Stress response</keyword>
<accession>A0A1G8S6V1</accession>
<name>A0A1G8S6V1_9BACI</name>
<dbReference type="Pfam" id="PF01025">
    <property type="entry name" value="GrpE"/>
    <property type="match status" value="1"/>
</dbReference>
<evidence type="ECO:0000313" key="3">
    <source>
        <dbReference type="EMBL" id="SDJ24954.1"/>
    </source>
</evidence>
<proteinExistence type="predicted"/>
<keyword evidence="2" id="KW-0175">Coiled coil</keyword>
<dbReference type="InterPro" id="IPR009012">
    <property type="entry name" value="GrpE_head"/>
</dbReference>
<dbReference type="InterPro" id="IPR000740">
    <property type="entry name" value="GrpE"/>
</dbReference>
<dbReference type="RefSeq" id="WP_090399912.1">
    <property type="nucleotide sequence ID" value="NZ_FNEN01000023.1"/>
</dbReference>
<evidence type="ECO:0000256" key="1">
    <source>
        <dbReference type="ARBA" id="ARBA00023186"/>
    </source>
</evidence>
<feature type="coiled-coil region" evidence="2">
    <location>
        <begin position="9"/>
        <end position="68"/>
    </location>
</feature>
<dbReference type="OrthoDB" id="2679474at2"/>
<evidence type="ECO:0000313" key="4">
    <source>
        <dbReference type="Proteomes" id="UP000198853"/>
    </source>
</evidence>
<dbReference type="Proteomes" id="UP000198853">
    <property type="component" value="Unassembled WGS sequence"/>
</dbReference>
<evidence type="ECO:0000256" key="2">
    <source>
        <dbReference type="SAM" id="Coils"/>
    </source>
</evidence>
<keyword evidence="4" id="KW-1185">Reference proteome</keyword>
<dbReference type="EMBL" id="FNEN01000023">
    <property type="protein sequence ID" value="SDJ24954.1"/>
    <property type="molecule type" value="Genomic_DNA"/>
</dbReference>
<dbReference type="AlphaFoldDB" id="A0A1G8S6V1"/>
<keyword evidence="1" id="KW-0143">Chaperone</keyword>
<reference evidence="3 4" key="1">
    <citation type="submission" date="2016-10" db="EMBL/GenBank/DDBJ databases">
        <authorList>
            <person name="de Groot N.N."/>
        </authorList>
    </citation>
    <scope>NUCLEOTIDE SEQUENCE [LARGE SCALE GENOMIC DNA]</scope>
    <source>
        <strain evidence="3 4">DSM 21771</strain>
    </source>
</reference>
<sequence>MKWKFWEKENKLDADVSELKQQTDQLQEHLTGIGEQLQKQTRLQYKTSKNTEEKLNALTEMMEKQEQASASAHNMGIIQQLIRQIDDMDMVNAQLIDDPSWEALLKKWSEALLQMISELGVKECIQNGEMFDPKRAEAIETISPSEHAAIPYEIVKIHQRGFSDANGDIIRKAQVTTIKENLQ</sequence>
<dbReference type="Gene3D" id="2.30.22.10">
    <property type="entry name" value="Head domain of nucleotide exchange factor GrpE"/>
    <property type="match status" value="1"/>
</dbReference>
<dbReference type="GO" id="GO:0051087">
    <property type="term" value="F:protein-folding chaperone binding"/>
    <property type="evidence" value="ECO:0007669"/>
    <property type="project" value="InterPro"/>
</dbReference>
<dbReference type="GO" id="GO:0006457">
    <property type="term" value="P:protein folding"/>
    <property type="evidence" value="ECO:0007669"/>
    <property type="project" value="InterPro"/>
</dbReference>
<dbReference type="GO" id="GO:0000774">
    <property type="term" value="F:adenyl-nucleotide exchange factor activity"/>
    <property type="evidence" value="ECO:0007669"/>
    <property type="project" value="InterPro"/>
</dbReference>
<organism evidence="3 4">
    <name type="scientific">Natribacillus halophilus</name>
    <dbReference type="NCBI Taxonomy" id="549003"/>
    <lineage>
        <taxon>Bacteria</taxon>
        <taxon>Bacillati</taxon>
        <taxon>Bacillota</taxon>
        <taxon>Bacilli</taxon>
        <taxon>Bacillales</taxon>
        <taxon>Bacillaceae</taxon>
        <taxon>Natribacillus</taxon>
    </lineage>
</organism>
<gene>
    <name evidence="3" type="ORF">SAMN04488123_12327</name>
</gene>
<dbReference type="GO" id="GO:0042803">
    <property type="term" value="F:protein homodimerization activity"/>
    <property type="evidence" value="ECO:0007669"/>
    <property type="project" value="InterPro"/>
</dbReference>
<protein>
    <submittedName>
        <fullName evidence="3">Molecular chaperone GrpE (Heat shock protein)</fullName>
    </submittedName>
</protein>